<evidence type="ECO:0000256" key="6">
    <source>
        <dbReference type="ARBA" id="ARBA00022723"/>
    </source>
</evidence>
<evidence type="ECO:0000256" key="3">
    <source>
        <dbReference type="ARBA" id="ARBA00022603"/>
    </source>
</evidence>
<keyword evidence="4" id="KW-0808">Transferase</keyword>
<keyword evidence="3" id="KW-0489">Methyltransferase</keyword>
<accession>A0A433A296</accession>
<evidence type="ECO:0000313" key="11">
    <source>
        <dbReference type="Proteomes" id="UP000268093"/>
    </source>
</evidence>
<dbReference type="Pfam" id="PF00856">
    <property type="entry name" value="SET"/>
    <property type="match status" value="1"/>
</dbReference>
<dbReference type="SUPFAM" id="SSF82199">
    <property type="entry name" value="SET domain"/>
    <property type="match status" value="1"/>
</dbReference>
<keyword evidence="6" id="KW-0479">Metal-binding</keyword>
<comment type="caution">
    <text evidence="10">The sequence shown here is derived from an EMBL/GenBank/DDBJ whole genome shotgun (WGS) entry which is preliminary data.</text>
</comment>
<dbReference type="Gene3D" id="2.170.270.10">
    <property type="entry name" value="SET domain"/>
    <property type="match status" value="1"/>
</dbReference>
<dbReference type="EMBL" id="RBNI01019596">
    <property type="protein sequence ID" value="RUO96805.1"/>
    <property type="molecule type" value="Genomic_DNA"/>
</dbReference>
<dbReference type="AlphaFoldDB" id="A0A433A296"/>
<evidence type="ECO:0000256" key="5">
    <source>
        <dbReference type="ARBA" id="ARBA00022691"/>
    </source>
</evidence>
<dbReference type="PANTHER" id="PTHR46223:SF3">
    <property type="entry name" value="HISTONE-LYSINE N-METHYLTRANSFERASE SET-23"/>
    <property type="match status" value="1"/>
</dbReference>
<dbReference type="GO" id="GO:0042054">
    <property type="term" value="F:histone methyltransferase activity"/>
    <property type="evidence" value="ECO:0007669"/>
    <property type="project" value="InterPro"/>
</dbReference>
<feature type="domain" description="SET" evidence="8">
    <location>
        <begin position="136"/>
        <end position="279"/>
    </location>
</feature>
<evidence type="ECO:0000256" key="2">
    <source>
        <dbReference type="ARBA" id="ARBA00022454"/>
    </source>
</evidence>
<keyword evidence="2" id="KW-0158">Chromosome</keyword>
<proteinExistence type="predicted"/>
<evidence type="ECO:0000256" key="4">
    <source>
        <dbReference type="ARBA" id="ARBA00022679"/>
    </source>
</evidence>
<dbReference type="InterPro" id="IPR046341">
    <property type="entry name" value="SET_dom_sf"/>
</dbReference>
<gene>
    <name evidence="10" type="ORF">BC936DRAFT_141425</name>
</gene>
<feature type="domain" description="Pre-SET" evidence="9">
    <location>
        <begin position="59"/>
        <end position="133"/>
    </location>
</feature>
<keyword evidence="5" id="KW-0949">S-adenosyl-L-methionine</keyword>
<evidence type="ECO:0008006" key="12">
    <source>
        <dbReference type="Google" id="ProtNLM"/>
    </source>
</evidence>
<dbReference type="PANTHER" id="PTHR46223">
    <property type="entry name" value="HISTONE-LYSINE N-METHYLTRANSFERASE SUV39H"/>
    <property type="match status" value="1"/>
</dbReference>
<dbReference type="GO" id="GO:0008270">
    <property type="term" value="F:zinc ion binding"/>
    <property type="evidence" value="ECO:0007669"/>
    <property type="project" value="InterPro"/>
</dbReference>
<name>A0A433A296_9FUNG</name>
<dbReference type="PROSITE" id="PS50867">
    <property type="entry name" value="PRE_SET"/>
    <property type="match status" value="1"/>
</dbReference>
<evidence type="ECO:0000313" key="10">
    <source>
        <dbReference type="EMBL" id="RUO96805.1"/>
    </source>
</evidence>
<dbReference type="Pfam" id="PF05033">
    <property type="entry name" value="Pre-SET"/>
    <property type="match status" value="1"/>
</dbReference>
<dbReference type="OrthoDB" id="308383at2759"/>
<comment type="subcellular location">
    <subcellularLocation>
        <location evidence="1">Chromosome</location>
    </subcellularLocation>
</comment>
<dbReference type="GO" id="GO:0005694">
    <property type="term" value="C:chromosome"/>
    <property type="evidence" value="ECO:0007669"/>
    <property type="project" value="UniProtKB-SubCell"/>
</dbReference>
<dbReference type="GO" id="GO:0032259">
    <property type="term" value="P:methylation"/>
    <property type="evidence" value="ECO:0007669"/>
    <property type="project" value="UniProtKB-KW"/>
</dbReference>
<dbReference type="PROSITE" id="PS50280">
    <property type="entry name" value="SET"/>
    <property type="match status" value="1"/>
</dbReference>
<dbReference type="SMART" id="SM00317">
    <property type="entry name" value="SET"/>
    <property type="match status" value="1"/>
</dbReference>
<organism evidence="10 11">
    <name type="scientific">Jimgerdemannia flammicorona</name>
    <dbReference type="NCBI Taxonomy" id="994334"/>
    <lineage>
        <taxon>Eukaryota</taxon>
        <taxon>Fungi</taxon>
        <taxon>Fungi incertae sedis</taxon>
        <taxon>Mucoromycota</taxon>
        <taxon>Mucoromycotina</taxon>
        <taxon>Endogonomycetes</taxon>
        <taxon>Endogonales</taxon>
        <taxon>Endogonaceae</taxon>
        <taxon>Jimgerdemannia</taxon>
    </lineage>
</organism>
<keyword evidence="11" id="KW-1185">Reference proteome</keyword>
<protein>
    <recommendedName>
        <fullName evidence="12">SET domain-containing protein</fullName>
    </recommendedName>
</protein>
<keyword evidence="7" id="KW-0862">Zinc</keyword>
<dbReference type="GO" id="GO:0005634">
    <property type="term" value="C:nucleus"/>
    <property type="evidence" value="ECO:0007669"/>
    <property type="project" value="InterPro"/>
</dbReference>
<evidence type="ECO:0000256" key="7">
    <source>
        <dbReference type="ARBA" id="ARBA00022833"/>
    </source>
</evidence>
<dbReference type="InterPro" id="IPR001214">
    <property type="entry name" value="SET_dom"/>
</dbReference>
<reference evidence="10 11" key="1">
    <citation type="journal article" date="2018" name="New Phytol.">
        <title>Phylogenomics of Endogonaceae and evolution of mycorrhizas within Mucoromycota.</title>
        <authorList>
            <person name="Chang Y."/>
            <person name="Desiro A."/>
            <person name="Na H."/>
            <person name="Sandor L."/>
            <person name="Lipzen A."/>
            <person name="Clum A."/>
            <person name="Barry K."/>
            <person name="Grigoriev I.V."/>
            <person name="Martin F.M."/>
            <person name="Stajich J.E."/>
            <person name="Smith M.E."/>
            <person name="Bonito G."/>
            <person name="Spatafora J.W."/>
        </authorList>
    </citation>
    <scope>NUCLEOTIDE SEQUENCE [LARGE SCALE GENOMIC DNA]</scope>
    <source>
        <strain evidence="10 11">GMNB39</strain>
    </source>
</reference>
<evidence type="ECO:0000256" key="1">
    <source>
        <dbReference type="ARBA" id="ARBA00004286"/>
    </source>
</evidence>
<dbReference type="InterPro" id="IPR007728">
    <property type="entry name" value="Pre-SET_dom"/>
</dbReference>
<evidence type="ECO:0000259" key="9">
    <source>
        <dbReference type="PROSITE" id="PS50867"/>
    </source>
</evidence>
<sequence length="322" mass="35279">MQTVGGGIIADISSGLEPVPVALEYSSQEKLDELQAVHTRYIVHSIIPGREDDRACYYDGCDCSSTSATNLCLNESRCGCIAMHGCYYTRTTPPLLTLLLDLQPSNSPTPPIYECNSSCACPPTCSNRLVQHGCRVPVRVFHTGTARGWSVQVMRAVRRGEFVCEYAGEVVRAREIRKRRWGEGSEGTGTGNYVLCLREYVCVWLLLILYILEPSENGAQALRTNIDPTTTANLGRYINHSCSPNLSLFPVRVDSVVPLVGMFAYRDIAEGEELGFDYAGVIGYGDEVAPSNGEETENGRTRCLCNAGAGVCRGWLPFDARL</sequence>
<dbReference type="Proteomes" id="UP000268093">
    <property type="component" value="Unassembled WGS sequence"/>
</dbReference>
<evidence type="ECO:0000259" key="8">
    <source>
        <dbReference type="PROSITE" id="PS50280"/>
    </source>
</evidence>
<dbReference type="InterPro" id="IPR050973">
    <property type="entry name" value="H3K9_Histone-Lys_N-MTase"/>
</dbReference>